<sequence>MLSCQICKNKQIIFFSKINSFNYFRCDNCRTLFVYPQPLKKILNNYYKKNFSFNAGYQNENRTREQAKKIIGTLIKLNPKGKTLLDIGSGYGYFLEEAYKIKLLVCGIEPSERLYQLTSTCLAGRQVEHLIKVFNTNFENYYQNNKNKRFDFITLNHIIEHLENPCDAIEKISTLLNKSGILYIETPNLNSHLFNAEQKNYTFLTPPEHLWIFSQKSIQQIVNNISTLKIIKSSTYSYPEHLMGITKKKFQILNIKSQINPKDRKINKNALCFNLKLLLKKLKYLLLDKLIAPSLTPILNLGGYGSILEHYIKKK</sequence>
<evidence type="ECO:0000313" key="2">
    <source>
        <dbReference type="Proteomes" id="UP000231021"/>
    </source>
</evidence>
<dbReference type="PANTHER" id="PTHR43861:SF6">
    <property type="entry name" value="METHYLTRANSFERASE TYPE 11"/>
    <property type="match status" value="1"/>
</dbReference>
<gene>
    <name evidence="1" type="ORF">COW98_02240</name>
</gene>
<accession>A0A2H0BYI9</accession>
<dbReference type="Gene3D" id="3.40.50.150">
    <property type="entry name" value="Vaccinia Virus protein VP39"/>
    <property type="match status" value="1"/>
</dbReference>
<protein>
    <recommendedName>
        <fullName evidence="3">Methyltransferase</fullName>
    </recommendedName>
</protein>
<dbReference type="EMBL" id="PCTB01000043">
    <property type="protein sequence ID" value="PIP62773.1"/>
    <property type="molecule type" value="Genomic_DNA"/>
</dbReference>
<evidence type="ECO:0000313" key="1">
    <source>
        <dbReference type="EMBL" id="PIP62773.1"/>
    </source>
</evidence>
<dbReference type="PANTHER" id="PTHR43861">
    <property type="entry name" value="TRANS-ACONITATE 2-METHYLTRANSFERASE-RELATED"/>
    <property type="match status" value="1"/>
</dbReference>
<dbReference type="AlphaFoldDB" id="A0A2H0BYI9"/>
<name>A0A2H0BYI9_9BACT</name>
<dbReference type="CDD" id="cd02440">
    <property type="entry name" value="AdoMet_MTases"/>
    <property type="match status" value="1"/>
</dbReference>
<dbReference type="Pfam" id="PF13489">
    <property type="entry name" value="Methyltransf_23"/>
    <property type="match status" value="1"/>
</dbReference>
<organism evidence="1 2">
    <name type="scientific">Candidatus Roizmanbacteria bacterium CG22_combo_CG10-13_8_21_14_all_35_9</name>
    <dbReference type="NCBI Taxonomy" id="1974861"/>
    <lineage>
        <taxon>Bacteria</taxon>
        <taxon>Candidatus Roizmaniibacteriota</taxon>
    </lineage>
</organism>
<comment type="caution">
    <text evidence="1">The sequence shown here is derived from an EMBL/GenBank/DDBJ whole genome shotgun (WGS) entry which is preliminary data.</text>
</comment>
<evidence type="ECO:0008006" key="3">
    <source>
        <dbReference type="Google" id="ProtNLM"/>
    </source>
</evidence>
<proteinExistence type="predicted"/>
<dbReference type="SUPFAM" id="SSF53335">
    <property type="entry name" value="S-adenosyl-L-methionine-dependent methyltransferases"/>
    <property type="match status" value="1"/>
</dbReference>
<dbReference type="Proteomes" id="UP000231021">
    <property type="component" value="Unassembled WGS sequence"/>
</dbReference>
<reference evidence="1 2" key="1">
    <citation type="submission" date="2017-09" db="EMBL/GenBank/DDBJ databases">
        <title>Depth-based differentiation of microbial function through sediment-hosted aquifers and enrichment of novel symbionts in the deep terrestrial subsurface.</title>
        <authorList>
            <person name="Probst A.J."/>
            <person name="Ladd B."/>
            <person name="Jarett J.K."/>
            <person name="Geller-Mcgrath D.E."/>
            <person name="Sieber C.M."/>
            <person name="Emerson J.B."/>
            <person name="Anantharaman K."/>
            <person name="Thomas B.C."/>
            <person name="Malmstrom R."/>
            <person name="Stieglmeier M."/>
            <person name="Klingl A."/>
            <person name="Woyke T."/>
            <person name="Ryan C.M."/>
            <person name="Banfield J.F."/>
        </authorList>
    </citation>
    <scope>NUCLEOTIDE SEQUENCE [LARGE SCALE GENOMIC DNA]</scope>
    <source>
        <strain evidence="1">CG22_combo_CG10-13_8_21_14_all_35_9</strain>
    </source>
</reference>
<dbReference type="InterPro" id="IPR029063">
    <property type="entry name" value="SAM-dependent_MTases_sf"/>
</dbReference>